<comment type="caution">
    <text evidence="2">The sequence shown here is derived from an EMBL/GenBank/DDBJ whole genome shotgun (WGS) entry which is preliminary data.</text>
</comment>
<gene>
    <name evidence="2" type="ORF">LX83_002456</name>
</gene>
<feature type="domain" description="Carboxymuconolactone decarboxylase-like" evidence="1">
    <location>
        <begin position="54"/>
        <end position="103"/>
    </location>
</feature>
<name>A0AAE3GGA3_9PSEU</name>
<dbReference type="EMBL" id="JAMTCK010000005">
    <property type="protein sequence ID" value="MCP2165598.1"/>
    <property type="molecule type" value="Genomic_DNA"/>
</dbReference>
<dbReference type="InterPro" id="IPR004675">
    <property type="entry name" value="AhpD_core"/>
</dbReference>
<dbReference type="InterPro" id="IPR029032">
    <property type="entry name" value="AhpD-like"/>
</dbReference>
<dbReference type="SUPFAM" id="SSF69118">
    <property type="entry name" value="AhpD-like"/>
    <property type="match status" value="1"/>
</dbReference>
<keyword evidence="3" id="KW-1185">Reference proteome</keyword>
<evidence type="ECO:0000313" key="2">
    <source>
        <dbReference type="EMBL" id="MCP2165598.1"/>
    </source>
</evidence>
<reference evidence="2" key="1">
    <citation type="submission" date="2022-06" db="EMBL/GenBank/DDBJ databases">
        <title>Genomic Encyclopedia of Archaeal and Bacterial Type Strains, Phase II (KMG-II): from individual species to whole genera.</title>
        <authorList>
            <person name="Goeker M."/>
        </authorList>
    </citation>
    <scope>NUCLEOTIDE SEQUENCE</scope>
    <source>
        <strain evidence="2">DSM 43935</strain>
    </source>
</reference>
<dbReference type="AlphaFoldDB" id="A0AAE3GGA3"/>
<protein>
    <submittedName>
        <fullName evidence="2">Alkylhydroperoxidase AhpD family core domain-containing protein</fullName>
    </submittedName>
</protein>
<dbReference type="Pfam" id="PF02627">
    <property type="entry name" value="CMD"/>
    <property type="match status" value="1"/>
</dbReference>
<accession>A0AAE3GGA3</accession>
<evidence type="ECO:0000313" key="3">
    <source>
        <dbReference type="Proteomes" id="UP001206128"/>
    </source>
</evidence>
<dbReference type="PANTHER" id="PTHR35446">
    <property type="entry name" value="SI:CH211-175M2.5"/>
    <property type="match status" value="1"/>
</dbReference>
<dbReference type="PANTHER" id="PTHR35446:SF3">
    <property type="entry name" value="CMD DOMAIN-CONTAINING PROTEIN"/>
    <property type="match status" value="1"/>
</dbReference>
<sequence length="188" mass="20188">MTETLFVDHTVESAPPAARRSMELTVKRLGYLPAAVARLATSPHLLDGFLKISGLFETSTLDPLAREVLVLTIATRNRCHVCVAMHTATLTRLGADPDLITALRTGKPLADQRLEAIRLFTVDVLATAGAVSPESMRAFLAHGYTPQHALEVVLGIGAYTMSTLANRMIEAPLDPALEPFAWTAADSA</sequence>
<dbReference type="GO" id="GO:0051920">
    <property type="term" value="F:peroxiredoxin activity"/>
    <property type="evidence" value="ECO:0007669"/>
    <property type="project" value="InterPro"/>
</dbReference>
<proteinExistence type="predicted"/>
<organism evidence="2 3">
    <name type="scientific">Goodfellowiella coeruleoviolacea</name>
    <dbReference type="NCBI Taxonomy" id="334858"/>
    <lineage>
        <taxon>Bacteria</taxon>
        <taxon>Bacillati</taxon>
        <taxon>Actinomycetota</taxon>
        <taxon>Actinomycetes</taxon>
        <taxon>Pseudonocardiales</taxon>
        <taxon>Pseudonocardiaceae</taxon>
        <taxon>Goodfellowiella</taxon>
    </lineage>
</organism>
<evidence type="ECO:0000259" key="1">
    <source>
        <dbReference type="Pfam" id="PF02627"/>
    </source>
</evidence>
<dbReference type="Proteomes" id="UP001206128">
    <property type="component" value="Unassembled WGS sequence"/>
</dbReference>
<dbReference type="NCBIfam" id="TIGR00778">
    <property type="entry name" value="ahpD_dom"/>
    <property type="match status" value="1"/>
</dbReference>
<dbReference type="Gene3D" id="1.20.1290.10">
    <property type="entry name" value="AhpD-like"/>
    <property type="match status" value="1"/>
</dbReference>
<dbReference type="InterPro" id="IPR003779">
    <property type="entry name" value="CMD-like"/>
</dbReference>